<sequence>MKNKHFKTLALPVMAAIFSVSCSKEVKQDALQQISGSKAQIASTTPGVDSANIALNWSQGLQPIQGFGAFAGRVTPFFESANRDTIMSLLWGSAGLQLNIIRGEILYTSLIHSTNLLVL</sequence>
<dbReference type="AlphaFoldDB" id="A0A327WEL2"/>
<protein>
    <submittedName>
        <fullName evidence="1">Uncharacterized protein</fullName>
    </submittedName>
</protein>
<name>A0A327WEL2_9BACT</name>
<keyword evidence="2" id="KW-1185">Reference proteome</keyword>
<gene>
    <name evidence="1" type="ORF">CLV59_101766</name>
</gene>
<evidence type="ECO:0000313" key="2">
    <source>
        <dbReference type="Proteomes" id="UP000249819"/>
    </source>
</evidence>
<comment type="caution">
    <text evidence="1">The sequence shown here is derived from an EMBL/GenBank/DDBJ whole genome shotgun (WGS) entry which is preliminary data.</text>
</comment>
<dbReference type="PROSITE" id="PS51257">
    <property type="entry name" value="PROKAR_LIPOPROTEIN"/>
    <property type="match status" value="1"/>
</dbReference>
<dbReference type="EMBL" id="QLMA01000001">
    <property type="protein sequence ID" value="RAJ88001.1"/>
    <property type="molecule type" value="Genomic_DNA"/>
</dbReference>
<dbReference type="Proteomes" id="UP000249819">
    <property type="component" value="Unassembled WGS sequence"/>
</dbReference>
<reference evidence="1 2" key="1">
    <citation type="submission" date="2018-06" db="EMBL/GenBank/DDBJ databases">
        <title>Genomic Encyclopedia of Archaeal and Bacterial Type Strains, Phase II (KMG-II): from individual species to whole genera.</title>
        <authorList>
            <person name="Goeker M."/>
        </authorList>
    </citation>
    <scope>NUCLEOTIDE SEQUENCE [LARGE SCALE GENOMIC DNA]</scope>
    <source>
        <strain evidence="1 2">DSM 29821</strain>
    </source>
</reference>
<accession>A0A327WEL2</accession>
<dbReference type="RefSeq" id="WP_211323713.1">
    <property type="nucleotide sequence ID" value="NZ_QLMA01000001.1"/>
</dbReference>
<evidence type="ECO:0000313" key="1">
    <source>
        <dbReference type="EMBL" id="RAJ88001.1"/>
    </source>
</evidence>
<proteinExistence type="predicted"/>
<organism evidence="1 2">
    <name type="scientific">Chitinophaga dinghuensis</name>
    <dbReference type="NCBI Taxonomy" id="1539050"/>
    <lineage>
        <taxon>Bacteria</taxon>
        <taxon>Pseudomonadati</taxon>
        <taxon>Bacteroidota</taxon>
        <taxon>Chitinophagia</taxon>
        <taxon>Chitinophagales</taxon>
        <taxon>Chitinophagaceae</taxon>
        <taxon>Chitinophaga</taxon>
    </lineage>
</organism>